<comment type="catalytic activity">
    <reaction evidence="9">
        <text>[HPr protein]-O-phospho-L-serine + phosphate + H(+) = [HPr protein]-L-serine + diphosphate</text>
        <dbReference type="Rhea" id="RHEA:46604"/>
        <dbReference type="Rhea" id="RHEA-COMP:11602"/>
        <dbReference type="Rhea" id="RHEA-COMP:11603"/>
        <dbReference type="ChEBI" id="CHEBI:15378"/>
        <dbReference type="ChEBI" id="CHEBI:29999"/>
        <dbReference type="ChEBI" id="CHEBI:33019"/>
        <dbReference type="ChEBI" id="CHEBI:43474"/>
        <dbReference type="ChEBI" id="CHEBI:83421"/>
    </reaction>
</comment>
<keyword evidence="7" id="KW-0067">ATP-binding</keyword>
<dbReference type="InterPro" id="IPR003755">
    <property type="entry name" value="HPr(Ser)_kin/Pase"/>
</dbReference>
<comment type="caution">
    <text evidence="12">The sequence shown here is derived from an EMBL/GenBank/DDBJ whole genome shotgun (WGS) entry which is preliminary data.</text>
</comment>
<evidence type="ECO:0008006" key="13">
    <source>
        <dbReference type="Google" id="ProtNLM"/>
    </source>
</evidence>
<evidence type="ECO:0000256" key="1">
    <source>
        <dbReference type="ARBA" id="ARBA00001120"/>
    </source>
</evidence>
<dbReference type="InterPro" id="IPR028979">
    <property type="entry name" value="Ser_kin/Pase_Hpr-like_N_sf"/>
</dbReference>
<evidence type="ECO:0000259" key="10">
    <source>
        <dbReference type="Pfam" id="PF02603"/>
    </source>
</evidence>
<dbReference type="NCBIfam" id="TIGR00679">
    <property type="entry name" value="hpr-ser"/>
    <property type="match status" value="1"/>
</dbReference>
<dbReference type="Pfam" id="PF02603">
    <property type="entry name" value="Hpr_kinase_N"/>
    <property type="match status" value="1"/>
</dbReference>
<dbReference type="Gene3D" id="3.40.50.300">
    <property type="entry name" value="P-loop containing nucleotide triphosphate hydrolases"/>
    <property type="match status" value="1"/>
</dbReference>
<dbReference type="Gene3D" id="3.40.1390.20">
    <property type="entry name" value="HprK N-terminal domain-like"/>
    <property type="match status" value="1"/>
</dbReference>
<evidence type="ECO:0000256" key="2">
    <source>
        <dbReference type="ARBA" id="ARBA00006883"/>
    </source>
</evidence>
<evidence type="ECO:0000256" key="8">
    <source>
        <dbReference type="ARBA" id="ARBA00023268"/>
    </source>
</evidence>
<gene>
    <name evidence="12" type="ORF">LCGC14_0634860</name>
</gene>
<accession>A0A0F9U987</accession>
<dbReference type="GO" id="GO:0006109">
    <property type="term" value="P:regulation of carbohydrate metabolic process"/>
    <property type="evidence" value="ECO:0007669"/>
    <property type="project" value="InterPro"/>
</dbReference>
<evidence type="ECO:0000313" key="12">
    <source>
        <dbReference type="EMBL" id="KKN50223.1"/>
    </source>
</evidence>
<comment type="catalytic activity">
    <reaction evidence="1">
        <text>[HPr protein]-L-serine + ATP = [HPr protein]-O-phospho-L-serine + ADP + H(+)</text>
        <dbReference type="Rhea" id="RHEA:46600"/>
        <dbReference type="Rhea" id="RHEA-COMP:11602"/>
        <dbReference type="Rhea" id="RHEA-COMP:11603"/>
        <dbReference type="ChEBI" id="CHEBI:15378"/>
        <dbReference type="ChEBI" id="CHEBI:29999"/>
        <dbReference type="ChEBI" id="CHEBI:30616"/>
        <dbReference type="ChEBI" id="CHEBI:83421"/>
        <dbReference type="ChEBI" id="CHEBI:456216"/>
    </reaction>
</comment>
<evidence type="ECO:0000256" key="5">
    <source>
        <dbReference type="ARBA" id="ARBA00022741"/>
    </source>
</evidence>
<keyword evidence="3" id="KW-0723">Serine/threonine-protein kinase</keyword>
<dbReference type="InterPro" id="IPR027417">
    <property type="entry name" value="P-loop_NTPase"/>
</dbReference>
<dbReference type="PANTHER" id="PTHR30305:SF1">
    <property type="entry name" value="HPR KINASE_PHOSPHORYLASE"/>
    <property type="match status" value="1"/>
</dbReference>
<dbReference type="InterPro" id="IPR011104">
    <property type="entry name" value="Hpr_kin/Pase_C"/>
</dbReference>
<evidence type="ECO:0000256" key="7">
    <source>
        <dbReference type="ARBA" id="ARBA00022840"/>
    </source>
</evidence>
<dbReference type="GO" id="GO:0005524">
    <property type="term" value="F:ATP binding"/>
    <property type="evidence" value="ECO:0007669"/>
    <property type="project" value="UniProtKB-KW"/>
</dbReference>
<evidence type="ECO:0000256" key="3">
    <source>
        <dbReference type="ARBA" id="ARBA00022527"/>
    </source>
</evidence>
<reference evidence="12" key="1">
    <citation type="journal article" date="2015" name="Nature">
        <title>Complex archaea that bridge the gap between prokaryotes and eukaryotes.</title>
        <authorList>
            <person name="Spang A."/>
            <person name="Saw J.H."/>
            <person name="Jorgensen S.L."/>
            <person name="Zaremba-Niedzwiedzka K."/>
            <person name="Martijn J."/>
            <person name="Lind A.E."/>
            <person name="van Eijk R."/>
            <person name="Schleper C."/>
            <person name="Guy L."/>
            <person name="Ettema T.J."/>
        </authorList>
    </citation>
    <scope>NUCLEOTIDE SEQUENCE</scope>
</reference>
<dbReference type="GO" id="GO:0000155">
    <property type="term" value="F:phosphorelay sensor kinase activity"/>
    <property type="evidence" value="ECO:0007669"/>
    <property type="project" value="InterPro"/>
</dbReference>
<dbReference type="EMBL" id="LAZR01001126">
    <property type="protein sequence ID" value="KKN50223.1"/>
    <property type="molecule type" value="Genomic_DNA"/>
</dbReference>
<dbReference type="CDD" id="cd01918">
    <property type="entry name" value="HprK_C"/>
    <property type="match status" value="1"/>
</dbReference>
<dbReference type="InterPro" id="IPR011126">
    <property type="entry name" value="Hpr_kin/Pase_Hpr_N"/>
</dbReference>
<dbReference type="Pfam" id="PF07475">
    <property type="entry name" value="Hpr_kinase_C"/>
    <property type="match status" value="1"/>
</dbReference>
<protein>
    <recommendedName>
        <fullName evidence="13">HPr kinase/phosphorylase C-terminal domain-containing protein</fullName>
    </recommendedName>
</protein>
<keyword evidence="8" id="KW-0511">Multifunctional enzyme</keyword>
<feature type="domain" description="HPr kinase/phosphorylase C-terminal" evidence="11">
    <location>
        <begin position="123"/>
        <end position="288"/>
    </location>
</feature>
<dbReference type="AlphaFoldDB" id="A0A0F9U987"/>
<feature type="domain" description="HPr(Ser) kinase/phosphorylase N-terminal" evidence="10">
    <location>
        <begin position="42"/>
        <end position="116"/>
    </location>
</feature>
<sequence length="296" mass="33579">MDNNLDIKDFFERTKDLLKLRPAFKKNYFPRKEGGEDSVSFQVWGKKEIQNFEKLSSKERKGFIRKKFKEGSPCVILADNLSFSPEIEKEAKEKRLALFRSMLSQKMCRERMKSFLFHLSPDQVTISGGLLQISGLGVLIVGDSAIGKSESALVLISRGHRFVCDDVVHVKRENGSRLVGRAPPISCNFMEIRGLGIINIKEIFGSKAVLKRSAIDLVIKLEKRQRKKEDDRLGLKTPEDYKILGVKIPQVNIPVAPGRNIATLIEVACKVYILKEKGYHAPQDIVRKLNRALSLR</sequence>
<dbReference type="SUPFAM" id="SSF53795">
    <property type="entry name" value="PEP carboxykinase-like"/>
    <property type="match status" value="1"/>
</dbReference>
<evidence type="ECO:0000256" key="6">
    <source>
        <dbReference type="ARBA" id="ARBA00022777"/>
    </source>
</evidence>
<keyword evidence="5" id="KW-0547">Nucleotide-binding</keyword>
<dbReference type="SUPFAM" id="SSF75138">
    <property type="entry name" value="HprK N-terminal domain-like"/>
    <property type="match status" value="1"/>
</dbReference>
<evidence type="ECO:0000259" key="11">
    <source>
        <dbReference type="Pfam" id="PF07475"/>
    </source>
</evidence>
<dbReference type="PANTHER" id="PTHR30305">
    <property type="entry name" value="PROTEIN YJDM-RELATED"/>
    <property type="match status" value="1"/>
</dbReference>
<proteinExistence type="inferred from homology"/>
<evidence type="ECO:0000256" key="4">
    <source>
        <dbReference type="ARBA" id="ARBA00022679"/>
    </source>
</evidence>
<dbReference type="GO" id="GO:0004674">
    <property type="term" value="F:protein serine/threonine kinase activity"/>
    <property type="evidence" value="ECO:0007669"/>
    <property type="project" value="UniProtKB-KW"/>
</dbReference>
<evidence type="ECO:0000256" key="9">
    <source>
        <dbReference type="ARBA" id="ARBA00047657"/>
    </source>
</evidence>
<keyword evidence="4" id="KW-0808">Transferase</keyword>
<comment type="similarity">
    <text evidence="2">Belongs to the HPrK/P family.</text>
</comment>
<keyword evidence="6" id="KW-0418">Kinase</keyword>
<name>A0A0F9U987_9ZZZZ</name>
<organism evidence="12">
    <name type="scientific">marine sediment metagenome</name>
    <dbReference type="NCBI Taxonomy" id="412755"/>
    <lineage>
        <taxon>unclassified sequences</taxon>
        <taxon>metagenomes</taxon>
        <taxon>ecological metagenomes</taxon>
    </lineage>
</organism>